<organism evidence="1 2">
    <name type="scientific">Mucilaginibacter corticis</name>
    <dbReference type="NCBI Taxonomy" id="2597670"/>
    <lineage>
        <taxon>Bacteria</taxon>
        <taxon>Pseudomonadati</taxon>
        <taxon>Bacteroidota</taxon>
        <taxon>Sphingobacteriia</taxon>
        <taxon>Sphingobacteriales</taxon>
        <taxon>Sphingobacteriaceae</taxon>
        <taxon>Mucilaginibacter</taxon>
    </lineage>
</organism>
<dbReference type="AlphaFoldDB" id="A0A556M9L5"/>
<dbReference type="Gene3D" id="3.30.460.40">
    <property type="match status" value="1"/>
</dbReference>
<sequence length="252" mass="28215">MSEILEPALLEMLARIEPILISLNIDFYMVGAIARDIQLGDHLNTRKTKDVDIAIQVGDESQFLALKNALVRSGDFEAHPSEAIKLFYKSTLEIDLLPFGDIENDQREISLSDPALFVISMPGFREAYPFVTEVNLQSGQKLKVCSLEALVMLKLIAYGDKPSRTKDVADIDHIINNYFDLFQNNVYEDHFDTMDMYDTNSLDYLALVGATVIGRKIKLIANGDDELLVRITSTLKKKPTATWVALTAGIID</sequence>
<dbReference type="OrthoDB" id="5918411at2"/>
<gene>
    <name evidence="1" type="ORF">FO440_21985</name>
</gene>
<dbReference type="InterPro" id="IPR014942">
    <property type="entry name" value="AbiEii"/>
</dbReference>
<proteinExistence type="predicted"/>
<dbReference type="Pfam" id="PF08843">
    <property type="entry name" value="AbiEii"/>
    <property type="match status" value="1"/>
</dbReference>
<dbReference type="InterPro" id="IPR043519">
    <property type="entry name" value="NT_sf"/>
</dbReference>
<protein>
    <recommendedName>
        <fullName evidence="3">Nucleotidyltransferase family protein</fullName>
    </recommendedName>
</protein>
<dbReference type="RefSeq" id="WP_144250472.1">
    <property type="nucleotide sequence ID" value="NZ_VLPK01000006.1"/>
</dbReference>
<reference evidence="1 2" key="1">
    <citation type="submission" date="2019-07" db="EMBL/GenBank/DDBJ databases">
        <authorList>
            <person name="Huq M.A."/>
        </authorList>
    </citation>
    <scope>NUCLEOTIDE SEQUENCE [LARGE SCALE GENOMIC DNA]</scope>
    <source>
        <strain evidence="1 2">MAH-19</strain>
    </source>
</reference>
<keyword evidence="2" id="KW-1185">Reference proteome</keyword>
<dbReference type="EMBL" id="VLPK01000006">
    <property type="protein sequence ID" value="TSJ36505.1"/>
    <property type="molecule type" value="Genomic_DNA"/>
</dbReference>
<comment type="caution">
    <text evidence="1">The sequence shown here is derived from an EMBL/GenBank/DDBJ whole genome shotgun (WGS) entry which is preliminary data.</text>
</comment>
<dbReference type="SUPFAM" id="SSF81301">
    <property type="entry name" value="Nucleotidyltransferase"/>
    <property type="match status" value="1"/>
</dbReference>
<evidence type="ECO:0000313" key="1">
    <source>
        <dbReference type="EMBL" id="TSJ36505.1"/>
    </source>
</evidence>
<dbReference type="Proteomes" id="UP000318733">
    <property type="component" value="Unassembled WGS sequence"/>
</dbReference>
<evidence type="ECO:0000313" key="2">
    <source>
        <dbReference type="Proteomes" id="UP000318733"/>
    </source>
</evidence>
<evidence type="ECO:0008006" key="3">
    <source>
        <dbReference type="Google" id="ProtNLM"/>
    </source>
</evidence>
<name>A0A556M9L5_9SPHI</name>
<accession>A0A556M9L5</accession>